<accession>A0A1E5W5B7</accession>
<feature type="non-terminal residue" evidence="1">
    <location>
        <position position="1"/>
    </location>
</feature>
<dbReference type="Proteomes" id="UP000095767">
    <property type="component" value="Unassembled WGS sequence"/>
</dbReference>
<name>A0A1E5W5B7_9POAL</name>
<comment type="caution">
    <text evidence="1">The sequence shown here is derived from an EMBL/GenBank/DDBJ whole genome shotgun (WGS) entry which is preliminary data.</text>
</comment>
<evidence type="ECO:0000313" key="1">
    <source>
        <dbReference type="EMBL" id="OEL32544.1"/>
    </source>
</evidence>
<reference evidence="1 2" key="1">
    <citation type="submission" date="2016-09" db="EMBL/GenBank/DDBJ databases">
        <title>The draft genome of Dichanthelium oligosanthes: A C3 panicoid grass species.</title>
        <authorList>
            <person name="Studer A.J."/>
            <person name="Schnable J.C."/>
            <person name="Brutnell T.P."/>
        </authorList>
    </citation>
    <scope>NUCLEOTIDE SEQUENCE [LARGE SCALE GENOMIC DNA]</scope>
    <source>
        <strain evidence="2">cv. Kellogg 1175</strain>
        <tissue evidence="1">Leaf</tissue>
    </source>
</reference>
<feature type="non-terminal residue" evidence="1">
    <location>
        <position position="47"/>
    </location>
</feature>
<protein>
    <submittedName>
        <fullName evidence="1">Uncharacterized protein</fullName>
    </submittedName>
</protein>
<organism evidence="1 2">
    <name type="scientific">Dichanthelium oligosanthes</name>
    <dbReference type="NCBI Taxonomy" id="888268"/>
    <lineage>
        <taxon>Eukaryota</taxon>
        <taxon>Viridiplantae</taxon>
        <taxon>Streptophyta</taxon>
        <taxon>Embryophyta</taxon>
        <taxon>Tracheophyta</taxon>
        <taxon>Spermatophyta</taxon>
        <taxon>Magnoliopsida</taxon>
        <taxon>Liliopsida</taxon>
        <taxon>Poales</taxon>
        <taxon>Poaceae</taxon>
        <taxon>PACMAD clade</taxon>
        <taxon>Panicoideae</taxon>
        <taxon>Panicodae</taxon>
        <taxon>Paniceae</taxon>
        <taxon>Dichantheliinae</taxon>
        <taxon>Dichanthelium</taxon>
    </lineage>
</organism>
<gene>
    <name evidence="1" type="ORF">BAE44_0006437</name>
</gene>
<sequence length="47" mass="5333">LAVSAKRFGSPGSVSLACRRPVGLRPLPRRLRPLAIRHHLPARQRRR</sequence>
<keyword evidence="2" id="KW-1185">Reference proteome</keyword>
<dbReference type="EMBL" id="LWDX02020882">
    <property type="protein sequence ID" value="OEL32544.1"/>
    <property type="molecule type" value="Genomic_DNA"/>
</dbReference>
<dbReference type="AlphaFoldDB" id="A0A1E5W5B7"/>
<proteinExistence type="predicted"/>
<evidence type="ECO:0000313" key="2">
    <source>
        <dbReference type="Proteomes" id="UP000095767"/>
    </source>
</evidence>